<keyword evidence="3" id="KW-1185">Reference proteome</keyword>
<dbReference type="Proteomes" id="UP000234748">
    <property type="component" value="Unassembled WGS sequence"/>
</dbReference>
<dbReference type="OrthoDB" id="6399948at2"/>
<accession>A0A2N5M5K9</accession>
<evidence type="ECO:0000256" key="1">
    <source>
        <dbReference type="SAM" id="Coils"/>
    </source>
</evidence>
<keyword evidence="1" id="KW-0175">Coiled coil</keyword>
<gene>
    <name evidence="2" type="ORF">CUU66_12185</name>
</gene>
<dbReference type="RefSeq" id="WP_101642512.1">
    <property type="nucleotide sequence ID" value="NZ_PGUY01000037.1"/>
</dbReference>
<evidence type="ECO:0000313" key="2">
    <source>
        <dbReference type="EMBL" id="PLT29656.1"/>
    </source>
</evidence>
<dbReference type="CDD" id="cd00043">
    <property type="entry name" value="CYCLIN_SF"/>
    <property type="match status" value="1"/>
</dbReference>
<dbReference type="EMBL" id="PGUY01000037">
    <property type="protein sequence ID" value="PLT29656.1"/>
    <property type="molecule type" value="Genomic_DNA"/>
</dbReference>
<protein>
    <submittedName>
        <fullName evidence="2">Uncharacterized protein</fullName>
    </submittedName>
</protein>
<dbReference type="InterPro" id="IPR004027">
    <property type="entry name" value="SEC_C_motif"/>
</dbReference>
<dbReference type="AlphaFoldDB" id="A0A2N5M5K9"/>
<dbReference type="SUPFAM" id="SSF48452">
    <property type="entry name" value="TPR-like"/>
    <property type="match status" value="1"/>
</dbReference>
<reference evidence="2 3" key="1">
    <citation type="submission" date="2017-11" db="EMBL/GenBank/DDBJ databases">
        <title>Comparitive Functional Genomics of Dry Heat Resistant strains isolated from the Viking Spacecraft.</title>
        <authorList>
            <person name="Seuylemezian A."/>
            <person name="Cooper K."/>
            <person name="Vaishampayan P."/>
        </authorList>
    </citation>
    <scope>NUCLEOTIDE SEQUENCE [LARGE SCALE GENOMIC DNA]</scope>
    <source>
        <strain evidence="2 3">V1-29</strain>
    </source>
</reference>
<dbReference type="SUPFAM" id="SSF103642">
    <property type="entry name" value="Sec-C motif"/>
    <property type="match status" value="1"/>
</dbReference>
<dbReference type="Pfam" id="PF02810">
    <property type="entry name" value="SEC-C"/>
    <property type="match status" value="1"/>
</dbReference>
<name>A0A2N5M5K9_9BACI</name>
<dbReference type="InterPro" id="IPR011990">
    <property type="entry name" value="TPR-like_helical_dom_sf"/>
</dbReference>
<dbReference type="Gene3D" id="1.25.40.10">
    <property type="entry name" value="Tetratricopeptide repeat domain"/>
    <property type="match status" value="1"/>
</dbReference>
<proteinExistence type="predicted"/>
<feature type="coiled-coil region" evidence="1">
    <location>
        <begin position="325"/>
        <end position="387"/>
    </location>
</feature>
<dbReference type="Gene3D" id="3.10.450.50">
    <property type="match status" value="1"/>
</dbReference>
<evidence type="ECO:0000313" key="3">
    <source>
        <dbReference type="Proteomes" id="UP000234748"/>
    </source>
</evidence>
<sequence length="650" mass="74462">MTHIGRNDPCGCGSGEKYKKCCGKGNVLSLSHTLEKELDEILLDMLGFAMNYYQHELERSLGTYYQAFNVPDRDKEIARVFGSIWFITSVELGDSTILSKYLDKQANRHRPRVKDILNKWKTVRPSVGVIEHQNSDQSIVVKDLFSNKVQNVKVLEEDLQVESGSLLLAAIFPAVENSIVLGPFIEVPPVISKQLEQAVISLYEGSEIGDPQEFMSELFLDVLNLFMSVFTEEGVWNSEAHKEVADHFLEFMMDQGRDDEAVLDLGVTLWGKYCSRKNPSIKKPEIYVAALIYLVDKLVPFGGYFTQKELAEQFRVSSASISSRFKEMQDALEAEVDQLQGLREKAELDVYREKFEHNVQSNPLIPKAALERELLQLQREINEQNFESMDQIQEFLTNRMNPKPAKKKLSKKERAQELLFDAYEAAGKKRVQLAKEALKLYPNSPDAFNILAESERNLEERLSLYKAGLEAGEKELGKSFFNQNKGHFWGLTETRPYMRVKFLYAALLQDMGMVKEAISQYEELLMLNPMDNQGVRYELFGAYVQSGHIQKANALLNEYKEDSTAHGAFNSLLIEYEINGITPKTKRLVKRAKDVNPYVIDYLTGSKQIPKQHVDSFIFGSESEAAAYVLEHRHLWERNKELVEWLRRQA</sequence>
<organism evidence="2 3">
    <name type="scientific">Peribacillus deserti</name>
    <dbReference type="NCBI Taxonomy" id="673318"/>
    <lineage>
        <taxon>Bacteria</taxon>
        <taxon>Bacillati</taxon>
        <taxon>Bacillota</taxon>
        <taxon>Bacilli</taxon>
        <taxon>Bacillales</taxon>
        <taxon>Bacillaceae</taxon>
        <taxon>Peribacillus</taxon>
    </lineage>
</organism>
<comment type="caution">
    <text evidence="2">The sequence shown here is derived from an EMBL/GenBank/DDBJ whole genome shotgun (WGS) entry which is preliminary data.</text>
</comment>